<protein>
    <submittedName>
        <fullName evidence="1">Hydrogenase expression/formation protein</fullName>
    </submittedName>
</protein>
<evidence type="ECO:0000313" key="2">
    <source>
        <dbReference type="Proteomes" id="UP000034954"/>
    </source>
</evidence>
<accession>A0A0M2UWG6</accession>
<dbReference type="EMBL" id="LAQJ01000141">
    <property type="protein sequence ID" value="KKO19920.1"/>
    <property type="molecule type" value="Genomic_DNA"/>
</dbReference>
<organism evidence="1 2">
    <name type="scientific">Candidatus Brocadia fulgida</name>
    <dbReference type="NCBI Taxonomy" id="380242"/>
    <lineage>
        <taxon>Bacteria</taxon>
        <taxon>Pseudomonadati</taxon>
        <taxon>Planctomycetota</taxon>
        <taxon>Candidatus Brocadiia</taxon>
        <taxon>Candidatus Brocadiales</taxon>
        <taxon>Candidatus Brocadiaceae</taxon>
        <taxon>Candidatus Brocadia</taxon>
    </lineage>
</organism>
<dbReference type="AlphaFoldDB" id="A0A0M2UWG6"/>
<comment type="caution">
    <text evidence="1">The sequence shown here is derived from an EMBL/GenBank/DDBJ whole genome shotgun (WGS) entry which is preliminary data.</text>
</comment>
<dbReference type="Proteomes" id="UP000034954">
    <property type="component" value="Unassembled WGS sequence"/>
</dbReference>
<gene>
    <name evidence="1" type="ORF">BROFUL_01371</name>
</gene>
<keyword evidence="2" id="KW-1185">Reference proteome</keyword>
<sequence>MKYFPVRKLNFNLLEKRLNANPITYQRIIIGPRIDENAAVIDFGKKHLVAKTNPVTFTTQGIIIHTGTADIILCRFAKVWT</sequence>
<evidence type="ECO:0000313" key="1">
    <source>
        <dbReference type="EMBL" id="KKO19920.1"/>
    </source>
</evidence>
<reference evidence="1 2" key="1">
    <citation type="journal article" date="2013" name="BMC Microbiol.">
        <title>Identification of the type II cytochrome c maturation pathway in anammox bacteria by comparative genomics.</title>
        <authorList>
            <person name="Ferousi C."/>
            <person name="Speth D.R."/>
            <person name="Reimann J."/>
            <person name="Op den Camp H.J."/>
            <person name="Allen J.W."/>
            <person name="Keltjens J.T."/>
            <person name="Jetten M.S."/>
        </authorList>
    </citation>
    <scope>NUCLEOTIDE SEQUENCE [LARGE SCALE GENOMIC DNA]</scope>
    <source>
        <strain evidence="1">RU1</strain>
    </source>
</reference>
<name>A0A0M2UWG6_9BACT</name>
<proteinExistence type="predicted"/>